<keyword evidence="3" id="KW-1185">Reference proteome</keyword>
<feature type="compositionally biased region" description="Basic and acidic residues" evidence="1">
    <location>
        <begin position="86"/>
        <end position="97"/>
    </location>
</feature>
<reference evidence="2" key="2">
    <citation type="journal article" date="2023" name="IMA Fungus">
        <title>Comparative genomic study of the Penicillium genus elucidates a diverse pangenome and 15 lateral gene transfer events.</title>
        <authorList>
            <person name="Petersen C."/>
            <person name="Sorensen T."/>
            <person name="Nielsen M.R."/>
            <person name="Sondergaard T.E."/>
            <person name="Sorensen J.L."/>
            <person name="Fitzpatrick D.A."/>
            <person name="Frisvad J.C."/>
            <person name="Nielsen K.L."/>
        </authorList>
    </citation>
    <scope>NUCLEOTIDE SEQUENCE</scope>
    <source>
        <strain evidence="2">IBT 34128</strain>
    </source>
</reference>
<dbReference type="GeneID" id="81396387"/>
<proteinExistence type="predicted"/>
<name>A0A9W9F1H4_9EURO</name>
<evidence type="ECO:0000313" key="2">
    <source>
        <dbReference type="EMBL" id="KAJ5091821.1"/>
    </source>
</evidence>
<organism evidence="2 3">
    <name type="scientific">Penicillium alfredii</name>
    <dbReference type="NCBI Taxonomy" id="1506179"/>
    <lineage>
        <taxon>Eukaryota</taxon>
        <taxon>Fungi</taxon>
        <taxon>Dikarya</taxon>
        <taxon>Ascomycota</taxon>
        <taxon>Pezizomycotina</taxon>
        <taxon>Eurotiomycetes</taxon>
        <taxon>Eurotiomycetidae</taxon>
        <taxon>Eurotiales</taxon>
        <taxon>Aspergillaceae</taxon>
        <taxon>Penicillium</taxon>
    </lineage>
</organism>
<protein>
    <submittedName>
        <fullName evidence="2">Uncharacterized protein</fullName>
    </submittedName>
</protein>
<evidence type="ECO:0000256" key="1">
    <source>
        <dbReference type="SAM" id="MobiDB-lite"/>
    </source>
</evidence>
<evidence type="ECO:0000313" key="3">
    <source>
        <dbReference type="Proteomes" id="UP001141434"/>
    </source>
</evidence>
<dbReference type="RefSeq" id="XP_056510018.1">
    <property type="nucleotide sequence ID" value="XM_056657218.1"/>
</dbReference>
<dbReference type="AlphaFoldDB" id="A0A9W9F1H4"/>
<gene>
    <name evidence="2" type="ORF">NUU61_006691</name>
</gene>
<accession>A0A9W9F1H4</accession>
<dbReference type="EMBL" id="JAPMSZ010000009">
    <property type="protein sequence ID" value="KAJ5091821.1"/>
    <property type="molecule type" value="Genomic_DNA"/>
</dbReference>
<dbReference type="Proteomes" id="UP001141434">
    <property type="component" value="Unassembled WGS sequence"/>
</dbReference>
<dbReference type="OrthoDB" id="3939681at2759"/>
<reference evidence="2" key="1">
    <citation type="submission" date="2022-11" db="EMBL/GenBank/DDBJ databases">
        <authorList>
            <person name="Petersen C."/>
        </authorList>
    </citation>
    <scope>NUCLEOTIDE SEQUENCE</scope>
    <source>
        <strain evidence="2">IBT 34128</strain>
    </source>
</reference>
<sequence>MGKRSRITVRDYADHVKFENFVCHWDPAGAWNRVYGGKKSNSMGFFVTENMKTSGEKPVCRVRVKRGSSVVLGFDMPGEDQPSNEDVARELKSQTSA</sequence>
<feature type="region of interest" description="Disordered" evidence="1">
    <location>
        <begin position="73"/>
        <end position="97"/>
    </location>
</feature>
<comment type="caution">
    <text evidence="2">The sequence shown here is derived from an EMBL/GenBank/DDBJ whole genome shotgun (WGS) entry which is preliminary data.</text>
</comment>